<dbReference type="SUPFAM" id="SSF54001">
    <property type="entry name" value="Cysteine proteinases"/>
    <property type="match status" value="1"/>
</dbReference>
<dbReference type="EMBL" id="BTSX01000006">
    <property type="protein sequence ID" value="GMT06679.1"/>
    <property type="molecule type" value="Genomic_DNA"/>
</dbReference>
<keyword evidence="4" id="KW-1185">Reference proteome</keyword>
<feature type="domain" description="Peptidase C1A papain C-terminal" evidence="2">
    <location>
        <begin position="159"/>
        <end position="228"/>
    </location>
</feature>
<comment type="caution">
    <text evidence="3">The sequence shown here is derived from an EMBL/GenBank/DDBJ whole genome shotgun (WGS) entry which is preliminary data.</text>
</comment>
<dbReference type="InterPro" id="IPR038765">
    <property type="entry name" value="Papain-like_cys_pep_sf"/>
</dbReference>
<feature type="non-terminal residue" evidence="3">
    <location>
        <position position="230"/>
    </location>
</feature>
<feature type="region of interest" description="Disordered" evidence="1">
    <location>
        <begin position="17"/>
        <end position="52"/>
    </location>
</feature>
<name>A0AAV5UI75_9BILA</name>
<dbReference type="Pfam" id="PF00112">
    <property type="entry name" value="Peptidase_C1"/>
    <property type="match status" value="1"/>
</dbReference>
<gene>
    <name evidence="3" type="ORF">PENTCL1PPCAC_28853</name>
</gene>
<organism evidence="3 4">
    <name type="scientific">Pristionchus entomophagus</name>
    <dbReference type="NCBI Taxonomy" id="358040"/>
    <lineage>
        <taxon>Eukaryota</taxon>
        <taxon>Metazoa</taxon>
        <taxon>Ecdysozoa</taxon>
        <taxon>Nematoda</taxon>
        <taxon>Chromadorea</taxon>
        <taxon>Rhabditida</taxon>
        <taxon>Rhabditina</taxon>
        <taxon>Diplogasteromorpha</taxon>
        <taxon>Diplogasteroidea</taxon>
        <taxon>Neodiplogasteridae</taxon>
        <taxon>Pristionchus</taxon>
    </lineage>
</organism>
<proteinExistence type="predicted"/>
<evidence type="ECO:0000259" key="2">
    <source>
        <dbReference type="Pfam" id="PF00112"/>
    </source>
</evidence>
<reference evidence="3" key="1">
    <citation type="submission" date="2023-10" db="EMBL/GenBank/DDBJ databases">
        <title>Genome assembly of Pristionchus species.</title>
        <authorList>
            <person name="Yoshida K."/>
            <person name="Sommer R.J."/>
        </authorList>
    </citation>
    <scope>NUCLEOTIDE SEQUENCE</scope>
    <source>
        <strain evidence="3">RS0144</strain>
    </source>
</reference>
<sequence length="230" mass="25817">DLEPIIDIAIITAPGNFTDELRETEAPSPIATPSPTTTSTRESTTTLTTNELPSTSLSLREQLRDDYRNFTELFIQTFSESGLDNYANNSKLWVKHSVTFVETQFADLSEEQLVKILSRKKDQKRDDSSRRCDVHTYHGDRQEEGNIIGSNLYEDHDRIPSRVDLRRRGIIGAVRNQGTSCSAGYAFAVTNLVESRVDTNGSSLSVQMLLADHFNHHCEGGETYRAMESV</sequence>
<dbReference type="Proteomes" id="UP001432027">
    <property type="component" value="Unassembled WGS sequence"/>
</dbReference>
<feature type="non-terminal residue" evidence="3">
    <location>
        <position position="1"/>
    </location>
</feature>
<dbReference type="AlphaFoldDB" id="A0AAV5UI75"/>
<evidence type="ECO:0000256" key="1">
    <source>
        <dbReference type="SAM" id="MobiDB-lite"/>
    </source>
</evidence>
<dbReference type="GO" id="GO:0008234">
    <property type="term" value="F:cysteine-type peptidase activity"/>
    <property type="evidence" value="ECO:0007669"/>
    <property type="project" value="InterPro"/>
</dbReference>
<protein>
    <recommendedName>
        <fullName evidence="2">Peptidase C1A papain C-terminal domain-containing protein</fullName>
    </recommendedName>
</protein>
<evidence type="ECO:0000313" key="3">
    <source>
        <dbReference type="EMBL" id="GMT06679.1"/>
    </source>
</evidence>
<accession>A0AAV5UI75</accession>
<evidence type="ECO:0000313" key="4">
    <source>
        <dbReference type="Proteomes" id="UP001432027"/>
    </source>
</evidence>
<dbReference type="GO" id="GO:0006508">
    <property type="term" value="P:proteolysis"/>
    <property type="evidence" value="ECO:0007669"/>
    <property type="project" value="InterPro"/>
</dbReference>
<dbReference type="InterPro" id="IPR000668">
    <property type="entry name" value="Peptidase_C1A_C"/>
</dbReference>
<dbReference type="Gene3D" id="3.90.70.10">
    <property type="entry name" value="Cysteine proteinases"/>
    <property type="match status" value="1"/>
</dbReference>
<feature type="compositionally biased region" description="Low complexity" evidence="1">
    <location>
        <begin position="26"/>
        <end position="52"/>
    </location>
</feature>